<evidence type="ECO:0000313" key="1">
    <source>
        <dbReference type="EMBL" id="KEK17750.1"/>
    </source>
</evidence>
<dbReference type="RefSeq" id="WP_033679307.1">
    <property type="nucleotide sequence ID" value="NZ_JOTM01000167.1"/>
</dbReference>
<gene>
    <name evidence="1" type="ORF">BAGA_09260</name>
</gene>
<name>A0A073JTV2_9BACI</name>
<evidence type="ECO:0000313" key="2">
    <source>
        <dbReference type="Proteomes" id="UP000027778"/>
    </source>
</evidence>
<proteinExistence type="predicted"/>
<dbReference type="InterPro" id="IPR006542">
    <property type="entry name" value="DUF1093"/>
</dbReference>
<sequence length="82" mass="9225">MKKLLGIVAIIFVGIIVWGIADKEDSLGIKSSMTTEYYVQIDGDGEEKTDENEDGTKNTLNWYKLKAYNAYGDEETVYFFGA</sequence>
<feature type="non-terminal residue" evidence="1">
    <location>
        <position position="82"/>
    </location>
</feature>
<dbReference type="AlphaFoldDB" id="A0A073JTV2"/>
<dbReference type="Gene3D" id="2.40.50.480">
    <property type="match status" value="1"/>
</dbReference>
<comment type="caution">
    <text evidence="1">The sequence shown here is derived from an EMBL/GenBank/DDBJ whole genome shotgun (WGS) entry which is preliminary data.</text>
</comment>
<dbReference type="EMBL" id="JOTM01000167">
    <property type="protein sequence ID" value="KEK17750.1"/>
    <property type="molecule type" value="Genomic_DNA"/>
</dbReference>
<dbReference type="SUPFAM" id="SSF159121">
    <property type="entry name" value="BC4932-like"/>
    <property type="match status" value="1"/>
</dbReference>
<dbReference type="InterPro" id="IPR036166">
    <property type="entry name" value="YxeA-like_sf"/>
</dbReference>
<keyword evidence="2" id="KW-1185">Reference proteome</keyword>
<accession>A0A073JTV2</accession>
<reference evidence="1 2" key="1">
    <citation type="submission" date="2014-06" db="EMBL/GenBank/DDBJ databases">
        <title>Draft genome sequence of Bacillus gaemokensis JCM 15801 (MCCC 1A00707).</title>
        <authorList>
            <person name="Lai Q."/>
            <person name="Liu Y."/>
            <person name="Shao Z."/>
        </authorList>
    </citation>
    <scope>NUCLEOTIDE SEQUENCE [LARGE SCALE GENOMIC DNA]</scope>
    <source>
        <strain evidence="1 2">JCM 15801</strain>
    </source>
</reference>
<dbReference type="Proteomes" id="UP000027778">
    <property type="component" value="Unassembled WGS sequence"/>
</dbReference>
<dbReference type="NCBIfam" id="TIGR01655">
    <property type="entry name" value="yxeA_fam"/>
    <property type="match status" value="1"/>
</dbReference>
<organism evidence="1 2">
    <name type="scientific">Bacillus gaemokensis</name>
    <dbReference type="NCBI Taxonomy" id="574375"/>
    <lineage>
        <taxon>Bacteria</taxon>
        <taxon>Bacillati</taxon>
        <taxon>Bacillota</taxon>
        <taxon>Bacilli</taxon>
        <taxon>Bacillales</taxon>
        <taxon>Bacillaceae</taxon>
        <taxon>Bacillus</taxon>
        <taxon>Bacillus cereus group</taxon>
    </lineage>
</organism>
<dbReference type="Pfam" id="PF06486">
    <property type="entry name" value="DUF1093"/>
    <property type="match status" value="1"/>
</dbReference>
<protein>
    <submittedName>
        <fullName evidence="1">Uncharacterized protein</fullName>
    </submittedName>
</protein>